<evidence type="ECO:0000313" key="2">
    <source>
        <dbReference type="Proteomes" id="UP000683925"/>
    </source>
</evidence>
<organism evidence="1 2">
    <name type="scientific">Paramecium octaurelia</name>
    <dbReference type="NCBI Taxonomy" id="43137"/>
    <lineage>
        <taxon>Eukaryota</taxon>
        <taxon>Sar</taxon>
        <taxon>Alveolata</taxon>
        <taxon>Ciliophora</taxon>
        <taxon>Intramacronucleata</taxon>
        <taxon>Oligohymenophorea</taxon>
        <taxon>Peniculida</taxon>
        <taxon>Parameciidae</taxon>
        <taxon>Paramecium</taxon>
    </lineage>
</organism>
<dbReference type="EMBL" id="CAJJDP010000053">
    <property type="protein sequence ID" value="CAD8169464.1"/>
    <property type="molecule type" value="Genomic_DNA"/>
</dbReference>
<name>A0A8S1UY93_PAROT</name>
<gene>
    <name evidence="1" type="ORF">POCTA_138.1.T0530245</name>
</gene>
<proteinExistence type="predicted"/>
<protein>
    <submittedName>
        <fullName evidence="1">Uncharacterized protein</fullName>
    </submittedName>
</protein>
<comment type="caution">
    <text evidence="1">The sequence shown here is derived from an EMBL/GenBank/DDBJ whole genome shotgun (WGS) entry which is preliminary data.</text>
</comment>
<sequence length="63" mass="7534">MLRIVKRIERLPNNSNILFEQSNEKREQELLLQNCLKAQCVPKQLYVMTELARCFDLENLVKQ</sequence>
<dbReference type="AlphaFoldDB" id="A0A8S1UY93"/>
<accession>A0A8S1UY93</accession>
<keyword evidence="2" id="KW-1185">Reference proteome</keyword>
<dbReference type="Proteomes" id="UP000683925">
    <property type="component" value="Unassembled WGS sequence"/>
</dbReference>
<evidence type="ECO:0000313" key="1">
    <source>
        <dbReference type="EMBL" id="CAD8169464.1"/>
    </source>
</evidence>
<reference evidence="1" key="1">
    <citation type="submission" date="2021-01" db="EMBL/GenBank/DDBJ databases">
        <authorList>
            <consortium name="Genoscope - CEA"/>
            <person name="William W."/>
        </authorList>
    </citation>
    <scope>NUCLEOTIDE SEQUENCE</scope>
</reference>